<keyword evidence="2" id="KW-1185">Reference proteome</keyword>
<reference evidence="1" key="1">
    <citation type="submission" date="2022-10" db="EMBL/GenBank/DDBJ databases">
        <title>The WGS of Solirubrobacter ginsenosidimutans DSM 21036.</title>
        <authorList>
            <person name="Jiang Z."/>
        </authorList>
    </citation>
    <scope>NUCLEOTIDE SEQUENCE</scope>
    <source>
        <strain evidence="1">DSM 21036</strain>
    </source>
</reference>
<dbReference type="Gene3D" id="2.130.10.10">
    <property type="entry name" value="YVTN repeat-like/Quinoprotein amine dehydrogenase"/>
    <property type="match status" value="1"/>
</dbReference>
<dbReference type="EMBL" id="JAPDOD010000011">
    <property type="protein sequence ID" value="MDA0161283.1"/>
    <property type="molecule type" value="Genomic_DNA"/>
</dbReference>
<name>A0A9X3MU12_9ACTN</name>
<evidence type="ECO:0000313" key="1">
    <source>
        <dbReference type="EMBL" id="MDA0161283.1"/>
    </source>
</evidence>
<dbReference type="SUPFAM" id="SSF89372">
    <property type="entry name" value="Fucose-specific lectin"/>
    <property type="match status" value="1"/>
</dbReference>
<comment type="caution">
    <text evidence="1">The sequence shown here is derived from an EMBL/GenBank/DDBJ whole genome shotgun (WGS) entry which is preliminary data.</text>
</comment>
<dbReference type="RefSeq" id="WP_270040483.1">
    <property type="nucleotide sequence ID" value="NZ_JAPDOD010000011.1"/>
</dbReference>
<organism evidence="1 2">
    <name type="scientific">Solirubrobacter ginsenosidimutans</name>
    <dbReference type="NCBI Taxonomy" id="490573"/>
    <lineage>
        <taxon>Bacteria</taxon>
        <taxon>Bacillati</taxon>
        <taxon>Actinomycetota</taxon>
        <taxon>Thermoleophilia</taxon>
        <taxon>Solirubrobacterales</taxon>
        <taxon>Solirubrobacteraceae</taxon>
        <taxon>Solirubrobacter</taxon>
    </lineage>
</organism>
<dbReference type="InterPro" id="IPR015943">
    <property type="entry name" value="WD40/YVTN_repeat-like_dom_sf"/>
</dbReference>
<evidence type="ECO:0000313" key="2">
    <source>
        <dbReference type="Proteomes" id="UP001149140"/>
    </source>
</evidence>
<accession>A0A9X3MU12</accession>
<sequence>MIALAAVFTLPGISDAAASPADPTGDSCTGTPGWELHQRASGNRRVELVSSGESMITDYAQEPDTKAWLPRTAVLVDNRHGTTTSIDYAQRSYIATSLRDAAAATEREQALVRKSQVAFAGGSKPLVGVPQPRKPSFRGRSRVAGLSAVSYQASQPFLTRGWYAANLPVAPASMRRLSPTLTIAKAPPNVALRLQYRDAAGHWHVVLRTTSVQHTCIPNDQLQVPDGFTKTDVPAPGESTPSPGLRAPFAVPHVTRGAGPVMTHPNIYVIFWGKAFRNACYSCLYNTLSDSMFNGRGSLLDQLSEYGIRNGGKIGMRFVDEDPPPAVGSDNPLTGYPLLGTFITQQILRGRVAGDAGNDGPPGIWEYNDHDPMVVVFVPEHAVASSSWWGYHFVIPTLAGLLNAIPGVSVFKPMHPVLPIAVVKAPTPLGAAVGDAAFNDATARATHEIEEAVTDPVPPTAWEDRSRDQFKEGEIADICDAEPAMPTATGPDLVASWWSNRAGACIPAPPAPPAPRPWSEKAKVPGVGTGTSPALAVFYNRLYMAWRGVGDDHHLYWTSYDGTSWAPQQSLGISTTETSPALAAFDGRLWMAWKNGTSIYTSYLDGSSWTSQARVSGVGTSYGPALTANQGRLYMAWRGVGDDHHLYWTTNDGSRWAPQGSVANTVPEAIADGRPALAVDHGVVVMAWRRQSESSLWYDVFDGRWEPATRLNGFDSTTGMGLAGTGDKLFMAWKGIGPQVYWSRAAAPAWEPRSLIDGASTATTPALAVYNGFIYAAWREPRATERDGIYWAKHIP</sequence>
<dbReference type="AlphaFoldDB" id="A0A9X3MU12"/>
<gene>
    <name evidence="1" type="ORF">OM076_13480</name>
</gene>
<proteinExistence type="predicted"/>
<protein>
    <submittedName>
        <fullName evidence="1">Uncharacterized protein</fullName>
    </submittedName>
</protein>
<dbReference type="Proteomes" id="UP001149140">
    <property type="component" value="Unassembled WGS sequence"/>
</dbReference>